<comment type="catalytic activity">
    <reaction evidence="10 11">
        <text>N(6)-[(R)-dihydrolipoyl]-L-lysyl-[protein] + succinyl-CoA = N(6)-[(R)-S(8)-succinyldihydrolipoyl]-L-lysyl-[protein] + CoA</text>
        <dbReference type="Rhea" id="RHEA:15213"/>
        <dbReference type="Rhea" id="RHEA-COMP:10475"/>
        <dbReference type="Rhea" id="RHEA-COMP:20092"/>
        <dbReference type="ChEBI" id="CHEBI:57287"/>
        <dbReference type="ChEBI" id="CHEBI:57292"/>
        <dbReference type="ChEBI" id="CHEBI:83100"/>
        <dbReference type="ChEBI" id="CHEBI:83120"/>
        <dbReference type="EC" id="2.3.1.61"/>
    </reaction>
</comment>
<dbReference type="InterPro" id="IPR006255">
    <property type="entry name" value="SucB"/>
</dbReference>
<feature type="compositionally biased region" description="Pro residues" evidence="12">
    <location>
        <begin position="155"/>
        <end position="165"/>
    </location>
</feature>
<dbReference type="PROSITE" id="PS50968">
    <property type="entry name" value="BIOTINYL_LIPOYL"/>
    <property type="match status" value="1"/>
</dbReference>
<feature type="domain" description="Peripheral subunit-binding (PSBD)" evidence="14">
    <location>
        <begin position="107"/>
        <end position="144"/>
    </location>
</feature>
<dbReference type="Pfam" id="PF02817">
    <property type="entry name" value="E3_binding"/>
    <property type="match status" value="1"/>
</dbReference>
<evidence type="ECO:0000256" key="11">
    <source>
        <dbReference type="RuleBase" id="RU361138"/>
    </source>
</evidence>
<proteinExistence type="inferred from homology"/>
<feature type="domain" description="Lipoyl-binding" evidence="13">
    <location>
        <begin position="3"/>
        <end position="77"/>
    </location>
</feature>
<dbReference type="SUPFAM" id="SSF51230">
    <property type="entry name" value="Single hybrid motif"/>
    <property type="match status" value="1"/>
</dbReference>
<evidence type="ECO:0000256" key="6">
    <source>
        <dbReference type="ARBA" id="ARBA00022532"/>
    </source>
</evidence>
<evidence type="ECO:0000256" key="2">
    <source>
        <dbReference type="ARBA" id="ARBA00005145"/>
    </source>
</evidence>
<dbReference type="PANTHER" id="PTHR43416:SF5">
    <property type="entry name" value="DIHYDROLIPOYLLYSINE-RESIDUE SUCCINYLTRANSFERASE COMPONENT OF 2-OXOGLUTARATE DEHYDROGENASE COMPLEX, MITOCHONDRIAL"/>
    <property type="match status" value="1"/>
</dbReference>
<keyword evidence="7 11" id="KW-0808">Transferase</keyword>
<dbReference type="EMBL" id="NIDE01000017">
    <property type="protein sequence ID" value="OWK35975.1"/>
    <property type="molecule type" value="Genomic_DNA"/>
</dbReference>
<dbReference type="GO" id="GO:0045252">
    <property type="term" value="C:oxoglutarate dehydrogenase complex"/>
    <property type="evidence" value="ECO:0007669"/>
    <property type="project" value="UniProtKB-UniRule"/>
</dbReference>
<dbReference type="InterPro" id="IPR036625">
    <property type="entry name" value="E3-bd_dom_sf"/>
</dbReference>
<dbReference type="EC" id="2.3.1.61" evidence="4 11"/>
<dbReference type="InterPro" id="IPR001078">
    <property type="entry name" value="2-oxoacid_DH_actylTfrase"/>
</dbReference>
<dbReference type="PANTHER" id="PTHR43416">
    <property type="entry name" value="DIHYDROLIPOYLLYSINE-RESIDUE SUCCINYLTRANSFERASE COMPONENT OF 2-OXOGLUTARATE DEHYDROGENASE COMPLEX, MITOCHONDRIAL-RELATED"/>
    <property type="match status" value="1"/>
</dbReference>
<evidence type="ECO:0000256" key="7">
    <source>
        <dbReference type="ARBA" id="ARBA00022679"/>
    </source>
</evidence>
<protein>
    <recommendedName>
        <fullName evidence="5 11">Dihydrolipoyllysine-residue succinyltransferase component of 2-oxoglutarate dehydrogenase complex</fullName>
        <ecNumber evidence="4 11">2.3.1.61</ecNumber>
    </recommendedName>
    <alternativeName>
        <fullName evidence="11">2-oxoglutarate dehydrogenase complex component E2</fullName>
    </alternativeName>
</protein>
<feature type="compositionally biased region" description="Low complexity" evidence="12">
    <location>
        <begin position="83"/>
        <end position="104"/>
    </location>
</feature>
<evidence type="ECO:0000256" key="4">
    <source>
        <dbReference type="ARBA" id="ARBA00012945"/>
    </source>
</evidence>
<organism evidence="15 16">
    <name type="scientific">Fimbriiglobus ruber</name>
    <dbReference type="NCBI Taxonomy" id="1908690"/>
    <lineage>
        <taxon>Bacteria</taxon>
        <taxon>Pseudomonadati</taxon>
        <taxon>Planctomycetota</taxon>
        <taxon>Planctomycetia</taxon>
        <taxon>Gemmatales</taxon>
        <taxon>Gemmataceae</taxon>
        <taxon>Fimbriiglobus</taxon>
    </lineage>
</organism>
<comment type="cofactor">
    <cofactor evidence="11">
        <name>(R)-lipoate</name>
        <dbReference type="ChEBI" id="CHEBI:83088"/>
    </cofactor>
    <text evidence="11">Binds 1 lipoyl cofactor covalently.</text>
</comment>
<dbReference type="InterPro" id="IPR011053">
    <property type="entry name" value="Single_hybrid_motif"/>
</dbReference>
<dbReference type="NCBIfam" id="TIGR01347">
    <property type="entry name" value="sucB"/>
    <property type="match status" value="1"/>
</dbReference>
<dbReference type="OrthoDB" id="9805770at2"/>
<dbReference type="InterPro" id="IPR023213">
    <property type="entry name" value="CAT-like_dom_sf"/>
</dbReference>
<dbReference type="InterPro" id="IPR004167">
    <property type="entry name" value="PSBD"/>
</dbReference>
<comment type="caution">
    <text evidence="15">The sequence shown here is derived from an EMBL/GenBank/DDBJ whole genome shotgun (WGS) entry which is preliminary data.</text>
</comment>
<dbReference type="GO" id="GO:0033512">
    <property type="term" value="P:L-lysine catabolic process to acetyl-CoA via saccharopine"/>
    <property type="evidence" value="ECO:0007669"/>
    <property type="project" value="UniProtKB-UniRule"/>
</dbReference>
<dbReference type="InterPro" id="IPR050537">
    <property type="entry name" value="2-oxoacid_dehydrogenase"/>
</dbReference>
<reference evidence="16" key="1">
    <citation type="submission" date="2017-06" db="EMBL/GenBank/DDBJ databases">
        <title>Genome analysis of Fimbriiglobus ruber SP5, the first member of the order Planctomycetales with confirmed chitinolytic capability.</title>
        <authorList>
            <person name="Ravin N.V."/>
            <person name="Rakitin A.L."/>
            <person name="Ivanova A.A."/>
            <person name="Beletsky A.V."/>
            <person name="Kulichevskaya I.S."/>
            <person name="Mardanov A.V."/>
            <person name="Dedysh S.N."/>
        </authorList>
    </citation>
    <scope>NUCLEOTIDE SEQUENCE [LARGE SCALE GENOMIC DNA]</scope>
    <source>
        <strain evidence="16">SP5</strain>
    </source>
</reference>
<accession>A0A225DHY7</accession>
<dbReference type="PROSITE" id="PS51826">
    <property type="entry name" value="PSBD"/>
    <property type="match status" value="1"/>
</dbReference>
<dbReference type="Gene3D" id="3.30.559.10">
    <property type="entry name" value="Chloramphenicol acetyltransferase-like domain"/>
    <property type="match status" value="1"/>
</dbReference>
<dbReference type="UniPathway" id="UPA00868">
    <property type="reaction ID" value="UER00840"/>
</dbReference>
<comment type="pathway">
    <text evidence="2 11">Amino-acid degradation; L-lysine degradation via saccharopine pathway; glutaryl-CoA from L-lysine: step 6/6.</text>
</comment>
<dbReference type="InterPro" id="IPR003016">
    <property type="entry name" value="2-oxoA_DH_lipoyl-BS"/>
</dbReference>
<evidence type="ECO:0000256" key="8">
    <source>
        <dbReference type="ARBA" id="ARBA00022823"/>
    </source>
</evidence>
<dbReference type="RefSeq" id="WP_088259055.1">
    <property type="nucleotide sequence ID" value="NZ_NIDE01000017.1"/>
</dbReference>
<evidence type="ECO:0000256" key="1">
    <source>
        <dbReference type="ARBA" id="ARBA00004052"/>
    </source>
</evidence>
<keyword evidence="16" id="KW-1185">Reference proteome</keyword>
<evidence type="ECO:0000259" key="13">
    <source>
        <dbReference type="PROSITE" id="PS50968"/>
    </source>
</evidence>
<feature type="region of interest" description="Disordered" evidence="12">
    <location>
        <begin position="143"/>
        <end position="178"/>
    </location>
</feature>
<dbReference type="AlphaFoldDB" id="A0A225DHY7"/>
<feature type="region of interest" description="Disordered" evidence="12">
    <location>
        <begin position="83"/>
        <end position="111"/>
    </location>
</feature>
<evidence type="ECO:0000256" key="5">
    <source>
        <dbReference type="ARBA" id="ARBA00019511"/>
    </source>
</evidence>
<dbReference type="Pfam" id="PF00198">
    <property type="entry name" value="2-oxoacid_dh"/>
    <property type="match status" value="1"/>
</dbReference>
<dbReference type="Pfam" id="PF00364">
    <property type="entry name" value="Biotin_lipoyl"/>
    <property type="match status" value="1"/>
</dbReference>
<evidence type="ECO:0000313" key="16">
    <source>
        <dbReference type="Proteomes" id="UP000214646"/>
    </source>
</evidence>
<evidence type="ECO:0000256" key="10">
    <source>
        <dbReference type="ARBA" id="ARBA00052761"/>
    </source>
</evidence>
<evidence type="ECO:0000256" key="3">
    <source>
        <dbReference type="ARBA" id="ARBA00007317"/>
    </source>
</evidence>
<evidence type="ECO:0000256" key="12">
    <source>
        <dbReference type="SAM" id="MobiDB-lite"/>
    </source>
</evidence>
<dbReference type="GO" id="GO:0005829">
    <property type="term" value="C:cytosol"/>
    <property type="evidence" value="ECO:0007669"/>
    <property type="project" value="TreeGrafter"/>
</dbReference>
<keyword evidence="6 11" id="KW-0816">Tricarboxylic acid cycle</keyword>
<dbReference type="GO" id="GO:0004149">
    <property type="term" value="F:dihydrolipoyllysine-residue succinyltransferase activity"/>
    <property type="evidence" value="ECO:0007669"/>
    <property type="project" value="UniProtKB-UniRule"/>
</dbReference>
<evidence type="ECO:0000259" key="14">
    <source>
        <dbReference type="PROSITE" id="PS51826"/>
    </source>
</evidence>
<name>A0A225DHY7_9BACT</name>
<comment type="similarity">
    <text evidence="3 11">Belongs to the 2-oxoacid dehydrogenase family.</text>
</comment>
<dbReference type="Gene3D" id="4.10.320.10">
    <property type="entry name" value="E3-binding domain"/>
    <property type="match status" value="1"/>
</dbReference>
<sequence>MAVELIKVPSPGESVTEGRIAKWYKPDGSAVKVDEPLFELESDKAAQTVTAQVAGVLKIKVPEGDTVPIGAVVGEIDSAGTPAASAAPAQATPKPTAAAPQPASEGAVSPAAQRVLAERGVDAGQVTGTGPKGVVTKEDAVGYQSPAPKANGPAAAPPTSPPPAAKPTAPGSRETRQPMSMIRKRIAERLLESQNTTATLTTFNEADMTAIQDLRAKYNEKFEKKHGVKLGFMSVFVRAAVEALKAFPSANARIDGGDIVTQHFYDIGVAVSTEKGLVVPILRGADQLNFAAIEKAIGDLAKRARDGKIGVPDMTGGTFTITNGGVFGSLLSTPILNPPQTAILGMHTIQKRAVVVNDQIVIRPMMYLALSYDHRLIDGREAVQFLVRVKECVENPERMLLEI</sequence>
<comment type="function">
    <text evidence="1 11">E2 component of the 2-oxoglutarate dehydrogenase (OGDH) complex which catalyzes the second step in the conversion of 2-oxoglutarate to succinyl-CoA and CO(2).</text>
</comment>
<dbReference type="InterPro" id="IPR000089">
    <property type="entry name" value="Biotin_lipoyl"/>
</dbReference>
<dbReference type="GO" id="GO:0006099">
    <property type="term" value="P:tricarboxylic acid cycle"/>
    <property type="evidence" value="ECO:0007669"/>
    <property type="project" value="UniProtKB-UniRule"/>
</dbReference>
<dbReference type="SUPFAM" id="SSF52777">
    <property type="entry name" value="CoA-dependent acyltransferases"/>
    <property type="match status" value="1"/>
</dbReference>
<dbReference type="Gene3D" id="2.40.50.100">
    <property type="match status" value="1"/>
</dbReference>
<dbReference type="NCBIfam" id="NF004309">
    <property type="entry name" value="PRK05704.1"/>
    <property type="match status" value="1"/>
</dbReference>
<keyword evidence="8 11" id="KW-0450">Lipoyl</keyword>
<keyword evidence="9 11" id="KW-0012">Acyltransferase</keyword>
<dbReference type="SUPFAM" id="SSF47005">
    <property type="entry name" value="Peripheral subunit-binding domain of 2-oxo acid dehydrogenase complex"/>
    <property type="match status" value="1"/>
</dbReference>
<dbReference type="PROSITE" id="PS00189">
    <property type="entry name" value="LIPOYL"/>
    <property type="match status" value="1"/>
</dbReference>
<dbReference type="Proteomes" id="UP000214646">
    <property type="component" value="Unassembled WGS sequence"/>
</dbReference>
<evidence type="ECO:0000256" key="9">
    <source>
        <dbReference type="ARBA" id="ARBA00023315"/>
    </source>
</evidence>
<gene>
    <name evidence="15" type="ORF">FRUB_08538</name>
</gene>
<dbReference type="CDD" id="cd06849">
    <property type="entry name" value="lipoyl_domain"/>
    <property type="match status" value="1"/>
</dbReference>
<evidence type="ECO:0000313" key="15">
    <source>
        <dbReference type="EMBL" id="OWK35975.1"/>
    </source>
</evidence>
<dbReference type="FunFam" id="3.30.559.10:FF:000007">
    <property type="entry name" value="Dihydrolipoamide acetyltransferase component of pyruvate dehydrogenase complex"/>
    <property type="match status" value="1"/>
</dbReference>